<evidence type="ECO:0000313" key="1">
    <source>
        <dbReference type="EMBL" id="KAJ3477457.1"/>
    </source>
</evidence>
<keyword evidence="2" id="KW-1185">Reference proteome</keyword>
<dbReference type="EMBL" id="JANAKD010001653">
    <property type="protein sequence ID" value="KAJ3477457.1"/>
    <property type="molecule type" value="Genomic_DNA"/>
</dbReference>
<organism evidence="1 2">
    <name type="scientific">Lecanicillium saksenae</name>
    <dbReference type="NCBI Taxonomy" id="468837"/>
    <lineage>
        <taxon>Eukaryota</taxon>
        <taxon>Fungi</taxon>
        <taxon>Dikarya</taxon>
        <taxon>Ascomycota</taxon>
        <taxon>Pezizomycotina</taxon>
        <taxon>Sordariomycetes</taxon>
        <taxon>Hypocreomycetidae</taxon>
        <taxon>Hypocreales</taxon>
        <taxon>Cordycipitaceae</taxon>
        <taxon>Lecanicillium</taxon>
    </lineage>
</organism>
<gene>
    <name evidence="1" type="ORF">NLG97_g8832</name>
</gene>
<accession>A0ACC1QL40</accession>
<evidence type="ECO:0000313" key="2">
    <source>
        <dbReference type="Proteomes" id="UP001148737"/>
    </source>
</evidence>
<protein>
    <submittedName>
        <fullName evidence="1">Uncharacterized protein</fullName>
    </submittedName>
</protein>
<sequence>MESVNKINYKVGEVPTRSVVLFPGRAQIFRDIKDVELKPGINEVTISGLSPTLDENSVKVEGTGSAVITDISVESLPNRDNFEDVYPDEDSSDESDSDEEEVDPPALQELVNRETELVDELNTINDATTGMDKRLAILDKRSESSDTTERDKIGSADDVACLADLLSAYKTERAALWDERAAATIESRRLWKDLDALRAKLKTLRKALRKESREKTKAKEKERERRERRRVDRREEKERIKAERVKFWPRNCYSVTVTLDVNTMTPISSRRQSVSSEIDVVKAVGTPSHATCVSPT</sequence>
<proteinExistence type="predicted"/>
<dbReference type="Proteomes" id="UP001148737">
    <property type="component" value="Unassembled WGS sequence"/>
</dbReference>
<name>A0ACC1QL40_9HYPO</name>
<comment type="caution">
    <text evidence="1">The sequence shown here is derived from an EMBL/GenBank/DDBJ whole genome shotgun (WGS) entry which is preliminary data.</text>
</comment>
<reference evidence="1" key="1">
    <citation type="submission" date="2022-07" db="EMBL/GenBank/DDBJ databases">
        <title>Genome Sequence of Lecanicillium saksenae.</title>
        <authorList>
            <person name="Buettner E."/>
        </authorList>
    </citation>
    <scope>NUCLEOTIDE SEQUENCE</scope>
    <source>
        <strain evidence="1">VT-O1</strain>
    </source>
</reference>